<dbReference type="InterPro" id="IPR002346">
    <property type="entry name" value="Mopterin_DH_FAD-bd"/>
</dbReference>
<dbReference type="SUPFAM" id="SSF56176">
    <property type="entry name" value="FAD-binding/transporter-associated domain-like"/>
    <property type="match status" value="1"/>
</dbReference>
<dbReference type="Pfam" id="PF03450">
    <property type="entry name" value="CO_deh_flav_C"/>
    <property type="match status" value="1"/>
</dbReference>
<protein>
    <submittedName>
        <fullName evidence="5">Xanthine dehydrogenase family protein subunit M</fullName>
    </submittedName>
</protein>
<dbReference type="Gene3D" id="3.30.390.50">
    <property type="entry name" value="CO dehydrogenase flavoprotein, C-terminal domain"/>
    <property type="match status" value="1"/>
</dbReference>
<dbReference type="InterPro" id="IPR016167">
    <property type="entry name" value="FAD-bd_PCMH_sub1"/>
</dbReference>
<keyword evidence="6" id="KW-1185">Reference proteome</keyword>
<sequence length="290" mass="32059">MKASDFLYHRPESVPQVLGLLRDYAGGARILAGGQSLMPMMNLRLWRPAALIDIGRIPDLERLEQKGDVTILGPRFPYWRIENDRVIAERLPLLARMVRKVGDRQVRNRGTIGGSLVQADPTGEMPLGTLILGATIHAESIRGRRAIPVEQYFLGSYATAIEPDEMLVAVEYPRHPAYFSFAEVNRRHNDFAVVSVAVAGDRAADGTWHNLRIGLGGVDETPVLALAAMRRGEGTLLQAPDIAQMGILAAEHIDPPDDFRASADYRRHLTRVHLTRVLGSMLASAGFREE</sequence>
<organism evidence="5 6">
    <name type="scientific">Acetobacter conturbans</name>
    <dbReference type="NCBI Taxonomy" id="1737472"/>
    <lineage>
        <taxon>Bacteria</taxon>
        <taxon>Pseudomonadati</taxon>
        <taxon>Pseudomonadota</taxon>
        <taxon>Alphaproteobacteria</taxon>
        <taxon>Acetobacterales</taxon>
        <taxon>Acetobacteraceae</taxon>
        <taxon>Acetobacter</taxon>
    </lineage>
</organism>
<accession>A0ABX0K2U1</accession>
<dbReference type="RefSeq" id="WP_173571294.1">
    <property type="nucleotide sequence ID" value="NZ_WOSY01000029.1"/>
</dbReference>
<dbReference type="InterPro" id="IPR051312">
    <property type="entry name" value="Diverse_Substr_Oxidored"/>
</dbReference>
<dbReference type="Proteomes" id="UP000631653">
    <property type="component" value="Unassembled WGS sequence"/>
</dbReference>
<keyword evidence="1" id="KW-0285">Flavoprotein</keyword>
<feature type="domain" description="FAD-binding PCMH-type" evidence="4">
    <location>
        <begin position="1"/>
        <end position="177"/>
    </location>
</feature>
<dbReference type="PROSITE" id="PS51387">
    <property type="entry name" value="FAD_PCMH"/>
    <property type="match status" value="1"/>
</dbReference>
<evidence type="ECO:0000256" key="1">
    <source>
        <dbReference type="ARBA" id="ARBA00022630"/>
    </source>
</evidence>
<evidence type="ECO:0000313" key="6">
    <source>
        <dbReference type="Proteomes" id="UP000631653"/>
    </source>
</evidence>
<gene>
    <name evidence="5" type="ORF">GOB81_15880</name>
</gene>
<keyword evidence="3" id="KW-0560">Oxidoreductase</keyword>
<dbReference type="SMART" id="SM01092">
    <property type="entry name" value="CO_deh_flav_C"/>
    <property type="match status" value="1"/>
</dbReference>
<dbReference type="Gene3D" id="3.30.465.10">
    <property type="match status" value="1"/>
</dbReference>
<comment type="caution">
    <text evidence="5">The sequence shown here is derived from an EMBL/GenBank/DDBJ whole genome shotgun (WGS) entry which is preliminary data.</text>
</comment>
<dbReference type="PANTHER" id="PTHR42659">
    <property type="entry name" value="XANTHINE DEHYDROGENASE SUBUNIT C-RELATED"/>
    <property type="match status" value="1"/>
</dbReference>
<dbReference type="EMBL" id="WOSY01000029">
    <property type="protein sequence ID" value="NHN90076.1"/>
    <property type="molecule type" value="Genomic_DNA"/>
</dbReference>
<keyword evidence="2" id="KW-0274">FAD</keyword>
<dbReference type="InterPro" id="IPR036318">
    <property type="entry name" value="FAD-bd_PCMH-like_sf"/>
</dbReference>
<name>A0ABX0K2U1_9PROT</name>
<evidence type="ECO:0000256" key="3">
    <source>
        <dbReference type="ARBA" id="ARBA00023002"/>
    </source>
</evidence>
<dbReference type="InterPro" id="IPR016169">
    <property type="entry name" value="FAD-bd_PCMH_sub2"/>
</dbReference>
<dbReference type="Gene3D" id="3.30.43.10">
    <property type="entry name" value="Uridine Diphospho-n-acetylenolpyruvylglucosamine Reductase, domain 2"/>
    <property type="match status" value="1"/>
</dbReference>
<dbReference type="SUPFAM" id="SSF55447">
    <property type="entry name" value="CO dehydrogenase flavoprotein C-terminal domain-like"/>
    <property type="match status" value="1"/>
</dbReference>
<dbReference type="PANTHER" id="PTHR42659:SF2">
    <property type="entry name" value="XANTHINE DEHYDROGENASE SUBUNIT C-RELATED"/>
    <property type="match status" value="1"/>
</dbReference>
<evidence type="ECO:0000313" key="5">
    <source>
        <dbReference type="EMBL" id="NHN90076.1"/>
    </source>
</evidence>
<dbReference type="Pfam" id="PF00941">
    <property type="entry name" value="FAD_binding_5"/>
    <property type="match status" value="1"/>
</dbReference>
<proteinExistence type="predicted"/>
<evidence type="ECO:0000256" key="2">
    <source>
        <dbReference type="ARBA" id="ARBA00022827"/>
    </source>
</evidence>
<dbReference type="InterPro" id="IPR005107">
    <property type="entry name" value="CO_DH_flav_C"/>
</dbReference>
<reference evidence="5 6" key="1">
    <citation type="journal article" date="2020" name="Int. J. Syst. Evol. Microbiol.">
        <title>Novel acetic acid bacteria from cider fermentations: Acetobacter conturbans sp. nov. and Acetobacter fallax sp. nov.</title>
        <authorList>
            <person name="Sombolestani A.S."/>
            <person name="Cleenwerck I."/>
            <person name="Cnockaert M."/>
            <person name="Borremans W."/>
            <person name="Wieme A.D."/>
            <person name="De Vuyst L."/>
            <person name="Vandamme P."/>
        </authorList>
    </citation>
    <scope>NUCLEOTIDE SEQUENCE [LARGE SCALE GENOMIC DNA]</scope>
    <source>
        <strain evidence="5 6">LMG 1627</strain>
    </source>
</reference>
<dbReference type="InterPro" id="IPR036683">
    <property type="entry name" value="CO_DH_flav_C_dom_sf"/>
</dbReference>
<dbReference type="InterPro" id="IPR016166">
    <property type="entry name" value="FAD-bd_PCMH"/>
</dbReference>
<evidence type="ECO:0000259" key="4">
    <source>
        <dbReference type="PROSITE" id="PS51387"/>
    </source>
</evidence>